<dbReference type="Gene3D" id="3.40.190.10">
    <property type="entry name" value="Periplasmic binding protein-like II"/>
    <property type="match status" value="1"/>
</dbReference>
<dbReference type="EMBL" id="CP015839">
    <property type="protein sequence ID" value="ANG63846.1"/>
    <property type="molecule type" value="Genomic_DNA"/>
</dbReference>
<keyword evidence="4" id="KW-1185">Reference proteome</keyword>
<feature type="chain" id="PRO_5008386590" evidence="1">
    <location>
        <begin position="24"/>
        <end position="295"/>
    </location>
</feature>
<reference evidence="4" key="1">
    <citation type="submission" date="2016-05" db="EMBL/GenBank/DDBJ databases">
        <authorList>
            <person name="Baek K."/>
            <person name="Yang S.-J."/>
        </authorList>
    </citation>
    <scope>NUCLEOTIDE SEQUENCE [LARGE SCALE GENOMIC DNA]</scope>
    <source>
        <strain evidence="4">ST58-10</strain>
    </source>
</reference>
<dbReference type="Proteomes" id="UP000078070">
    <property type="component" value="Chromosome"/>
</dbReference>
<gene>
    <name evidence="3" type="ORF">A8C75_16095</name>
</gene>
<reference evidence="3 4" key="2">
    <citation type="journal article" date="2018" name="Int. J. Syst. Evol. Microbiol.">
        <title>Marinobacterium aestuarii sp. nov., a benzene-degrading marine bacterium isolated from estuary sediment.</title>
        <authorList>
            <person name="Bae S.S."/>
            <person name="Jung J."/>
            <person name="Chung D."/>
            <person name="Baek K."/>
        </authorList>
    </citation>
    <scope>NUCLEOTIDE SEQUENCE [LARGE SCALE GENOMIC DNA]</scope>
    <source>
        <strain evidence="3 4">ST58-10</strain>
    </source>
</reference>
<dbReference type="Pfam" id="PF04069">
    <property type="entry name" value="OpuAC"/>
    <property type="match status" value="1"/>
</dbReference>
<evidence type="ECO:0000256" key="1">
    <source>
        <dbReference type="SAM" id="SignalP"/>
    </source>
</evidence>
<feature type="signal peptide" evidence="1">
    <location>
        <begin position="1"/>
        <end position="23"/>
    </location>
</feature>
<dbReference type="GO" id="GO:0022857">
    <property type="term" value="F:transmembrane transporter activity"/>
    <property type="evidence" value="ECO:0007669"/>
    <property type="project" value="InterPro"/>
</dbReference>
<proteinExistence type="predicted"/>
<dbReference type="AlphaFoldDB" id="A0A1A9F0V8"/>
<dbReference type="SUPFAM" id="SSF53850">
    <property type="entry name" value="Periplasmic binding protein-like II"/>
    <property type="match status" value="1"/>
</dbReference>
<evidence type="ECO:0000313" key="3">
    <source>
        <dbReference type="EMBL" id="ANG63846.1"/>
    </source>
</evidence>
<evidence type="ECO:0000313" key="4">
    <source>
        <dbReference type="Proteomes" id="UP000078070"/>
    </source>
</evidence>
<keyword evidence="1" id="KW-0732">Signal</keyword>
<name>A0A1A9F0V8_9GAMM</name>
<dbReference type="STRING" id="1821621.A8C75_16095"/>
<evidence type="ECO:0000259" key="2">
    <source>
        <dbReference type="Pfam" id="PF04069"/>
    </source>
</evidence>
<dbReference type="CDD" id="cd13611">
    <property type="entry name" value="PBP2_YehZ"/>
    <property type="match status" value="1"/>
</dbReference>
<organism evidence="3 4">
    <name type="scientific">Marinobacterium aestuarii</name>
    <dbReference type="NCBI Taxonomy" id="1821621"/>
    <lineage>
        <taxon>Bacteria</taxon>
        <taxon>Pseudomonadati</taxon>
        <taxon>Pseudomonadota</taxon>
        <taxon>Gammaproteobacteria</taxon>
        <taxon>Oceanospirillales</taxon>
        <taxon>Oceanospirillaceae</taxon>
        <taxon>Marinobacterium</taxon>
    </lineage>
</organism>
<dbReference type="RefSeq" id="WP_067384705.1">
    <property type="nucleotide sequence ID" value="NZ_CP015839.1"/>
</dbReference>
<dbReference type="GO" id="GO:0043190">
    <property type="term" value="C:ATP-binding cassette (ABC) transporter complex"/>
    <property type="evidence" value="ECO:0007669"/>
    <property type="project" value="InterPro"/>
</dbReference>
<feature type="domain" description="ABC-type glycine betaine transport system substrate-binding" evidence="2">
    <location>
        <begin position="25"/>
        <end position="290"/>
    </location>
</feature>
<accession>A0A1A9F0V8</accession>
<protein>
    <submittedName>
        <fullName evidence="3">Glycine/betaine ABC transporter substrate-binding protein</fullName>
    </submittedName>
</protein>
<dbReference type="Gene3D" id="3.40.190.120">
    <property type="entry name" value="Osmoprotection protein (prox), domain 2"/>
    <property type="match status" value="1"/>
</dbReference>
<sequence length="295" mass="32892">MRKLIKQLSTAVLALGIGSAALAEPVIIGGKNFTEQQLLTEMTAQYLDHLGYEVERRGGMGSAVLRKAQENAQIDLYWEYTGTSLLVYNKVKEKLSTPEAVYERVRELDAKVGLTWLNPSRANNTYALAMRRSDAAQKGIATLSDLARAVNADQPLVLASNAEWYSRDDGFKQMQKAYGFKMDRDQVKRMDSGLTYIALQDEQVDLALVFATDGRIPAFDFILLQDDKGFFPNYAITPVVREETLSQHPQMTAQLNALSAKLDNDIVSALNARVDVERTSIEQVAEEFLRSTGLM</sequence>
<dbReference type="InterPro" id="IPR007210">
    <property type="entry name" value="ABC_Gly_betaine_transp_sub-bd"/>
</dbReference>
<dbReference type="OrthoDB" id="9781705at2"/>
<dbReference type="KEGG" id="mars:A8C75_16095"/>